<keyword evidence="3" id="KW-1185">Reference proteome</keyword>
<dbReference type="PANTHER" id="PTHR31793:SF37">
    <property type="entry name" value="ACYL-COA THIOESTER HYDROLASE YBGC"/>
    <property type="match status" value="1"/>
</dbReference>
<evidence type="ECO:0000256" key="1">
    <source>
        <dbReference type="ARBA" id="ARBA00022801"/>
    </source>
</evidence>
<dbReference type="CDD" id="cd00586">
    <property type="entry name" value="4HBT"/>
    <property type="match status" value="1"/>
</dbReference>
<evidence type="ECO:0000313" key="3">
    <source>
        <dbReference type="Proteomes" id="UP000199214"/>
    </source>
</evidence>
<dbReference type="AlphaFoldDB" id="A0A1H7Q3S1"/>
<dbReference type="GO" id="GO:0047617">
    <property type="term" value="F:fatty acyl-CoA hydrolase activity"/>
    <property type="evidence" value="ECO:0007669"/>
    <property type="project" value="TreeGrafter"/>
</dbReference>
<dbReference type="Gene3D" id="3.10.129.10">
    <property type="entry name" value="Hotdog Thioesterase"/>
    <property type="match status" value="1"/>
</dbReference>
<protein>
    <submittedName>
        <fullName evidence="2">Acyl-CoA thioester hydrolase</fullName>
    </submittedName>
</protein>
<dbReference type="Proteomes" id="UP000199214">
    <property type="component" value="Unassembled WGS sequence"/>
</dbReference>
<dbReference type="EMBL" id="FNZZ01000003">
    <property type="protein sequence ID" value="SEL42516.1"/>
    <property type="molecule type" value="Genomic_DNA"/>
</dbReference>
<dbReference type="Pfam" id="PF13279">
    <property type="entry name" value="4HBT_2"/>
    <property type="match status" value="1"/>
</dbReference>
<dbReference type="STRING" id="1855283.SAMN05216382_2020"/>
<dbReference type="InterPro" id="IPR029069">
    <property type="entry name" value="HotDog_dom_sf"/>
</dbReference>
<dbReference type="InterPro" id="IPR050563">
    <property type="entry name" value="4-hydroxybenzoyl-CoA_TE"/>
</dbReference>
<name>A0A1H7Q3S1_9SPHN</name>
<accession>A0A1H7Q3S1</accession>
<dbReference type="PANTHER" id="PTHR31793">
    <property type="entry name" value="4-HYDROXYBENZOYL-COA THIOESTERASE FAMILY MEMBER"/>
    <property type="match status" value="1"/>
</dbReference>
<evidence type="ECO:0000313" key="2">
    <source>
        <dbReference type="EMBL" id="SEL42516.1"/>
    </source>
</evidence>
<keyword evidence="1 2" id="KW-0378">Hydrolase</keyword>
<reference evidence="3" key="1">
    <citation type="submission" date="2016-10" db="EMBL/GenBank/DDBJ databases">
        <authorList>
            <person name="Varghese N."/>
            <person name="Submissions S."/>
        </authorList>
    </citation>
    <scope>NUCLEOTIDE SEQUENCE [LARGE SCALE GENOMIC DNA]</scope>
    <source>
        <strain evidence="3">JS21-1</strain>
    </source>
</reference>
<proteinExistence type="predicted"/>
<organism evidence="2 3">
    <name type="scientific">Sphingomonas palmae</name>
    <dbReference type="NCBI Taxonomy" id="1855283"/>
    <lineage>
        <taxon>Bacteria</taxon>
        <taxon>Pseudomonadati</taxon>
        <taxon>Pseudomonadota</taxon>
        <taxon>Alphaproteobacteria</taxon>
        <taxon>Sphingomonadales</taxon>
        <taxon>Sphingomonadaceae</taxon>
        <taxon>Sphingomonas</taxon>
    </lineage>
</organism>
<gene>
    <name evidence="2" type="ORF">SAMN05216382_2020</name>
</gene>
<dbReference type="SUPFAM" id="SSF54637">
    <property type="entry name" value="Thioesterase/thiol ester dehydrase-isomerase"/>
    <property type="match status" value="1"/>
</dbReference>
<sequence length="180" mass="19989">MCAGLSERAVQTQGQPFSGAREQRLVQFRPLALAITCPSAYIVRVTSAAPYRFPIGIDPADIDFMGHVNNASYLKWVQAAVIDHWRALAPAEAVAQHLWVALKHEITYLKPTFLGDDVVATVVLEKVQGVRAFYETVIRRGEDVLAEVKSSWCCLDAETLRPARLAREIVQHFFPADAKA</sequence>